<dbReference type="Proteomes" id="UP000786811">
    <property type="component" value="Unassembled WGS sequence"/>
</dbReference>
<evidence type="ECO:0000313" key="2">
    <source>
        <dbReference type="Proteomes" id="UP000786811"/>
    </source>
</evidence>
<accession>A0A8J2MQB3</accession>
<evidence type="ECO:0000313" key="1">
    <source>
        <dbReference type="EMBL" id="CAG5089538.1"/>
    </source>
</evidence>
<proteinExistence type="predicted"/>
<sequence>MLASCSLDRPPCPSLLSGATARPAIRDLGRPRRTTSGGALERLLAAQLAIRRYRSLHRHLKRDLLVRVPEMSPRDRSPKLVLKSSVTWNRTLCHKWYSVHTGSFTLSLSTPVYRGGLSRKPVYDINDQFRLCMNYLDAGSRQLPIRGKNSSMMPVSGHTVLGKTSGLIGWAVSTGPEKKKNPKCQQDTA</sequence>
<name>A0A8J2MQB3_COTCN</name>
<organism evidence="1 2">
    <name type="scientific">Cotesia congregata</name>
    <name type="common">Parasitoid wasp</name>
    <name type="synonym">Apanteles congregatus</name>
    <dbReference type="NCBI Taxonomy" id="51543"/>
    <lineage>
        <taxon>Eukaryota</taxon>
        <taxon>Metazoa</taxon>
        <taxon>Ecdysozoa</taxon>
        <taxon>Arthropoda</taxon>
        <taxon>Hexapoda</taxon>
        <taxon>Insecta</taxon>
        <taxon>Pterygota</taxon>
        <taxon>Neoptera</taxon>
        <taxon>Endopterygota</taxon>
        <taxon>Hymenoptera</taxon>
        <taxon>Apocrita</taxon>
        <taxon>Ichneumonoidea</taxon>
        <taxon>Braconidae</taxon>
        <taxon>Microgastrinae</taxon>
        <taxon>Cotesia</taxon>
    </lineage>
</organism>
<keyword evidence="2" id="KW-1185">Reference proteome</keyword>
<comment type="caution">
    <text evidence="1">The sequence shown here is derived from an EMBL/GenBank/DDBJ whole genome shotgun (WGS) entry which is preliminary data.</text>
</comment>
<dbReference type="AlphaFoldDB" id="A0A8J2MQB3"/>
<reference evidence="1" key="1">
    <citation type="submission" date="2021-04" db="EMBL/GenBank/DDBJ databases">
        <authorList>
            <person name="Chebbi M.A.C M."/>
        </authorList>
    </citation>
    <scope>NUCLEOTIDE SEQUENCE</scope>
</reference>
<gene>
    <name evidence="1" type="ORF">HICCMSTLAB_LOCUS5277</name>
</gene>
<dbReference type="EMBL" id="CAJNRD030001119">
    <property type="protein sequence ID" value="CAG5089538.1"/>
    <property type="molecule type" value="Genomic_DNA"/>
</dbReference>
<protein>
    <submittedName>
        <fullName evidence="1">Uncharacterized protein</fullName>
    </submittedName>
</protein>